<evidence type="ECO:0000313" key="2">
    <source>
        <dbReference type="EMBL" id="KAF5367068.1"/>
    </source>
</evidence>
<sequence>MSSLSSSASSWKPPSPRSRRDTTSSDSDSIVCRDDFDIIAAAHQLIDNLRITSPHIHHSIAFSHLEHLENVMRETERLHADIIRSFRSRTKGSSKALEDMNTDAVNISRLLKDVTCAVSNKLIDHGLPPIHQQKAVRQSEDSQITAVSIPSLVSPVSPPTVPTPSALTSLVIDTKIVTSSNPKSPKSPKDEKFSKFMGWLKGKKSKDFLKETKEKETKDIVAETCLQTNEVPQSVLQTTSDPVVDKALLTSRFVLAAAARDMSVIHESLDSARELMKSASRSIARADRIIKGAIKSRNTLLEDLRASGRKDAEGLFVNGRQGRWDILIILHRNQAFSPSTLYRPLTPLLQNNSFSNIIADNDDEELKAIRRLVLRKIEARHDGALDEMDKVVGWLRIIKETVRGVKRRTYCN</sequence>
<evidence type="ECO:0000313" key="3">
    <source>
        <dbReference type="Proteomes" id="UP000559256"/>
    </source>
</evidence>
<protein>
    <submittedName>
        <fullName evidence="2">Uncharacterized protein</fullName>
    </submittedName>
</protein>
<organism evidence="2 3">
    <name type="scientific">Tetrapyrgos nigripes</name>
    <dbReference type="NCBI Taxonomy" id="182062"/>
    <lineage>
        <taxon>Eukaryota</taxon>
        <taxon>Fungi</taxon>
        <taxon>Dikarya</taxon>
        <taxon>Basidiomycota</taxon>
        <taxon>Agaricomycotina</taxon>
        <taxon>Agaricomycetes</taxon>
        <taxon>Agaricomycetidae</taxon>
        <taxon>Agaricales</taxon>
        <taxon>Marasmiineae</taxon>
        <taxon>Marasmiaceae</taxon>
        <taxon>Tetrapyrgos</taxon>
    </lineage>
</organism>
<comment type="caution">
    <text evidence="2">The sequence shown here is derived from an EMBL/GenBank/DDBJ whole genome shotgun (WGS) entry which is preliminary data.</text>
</comment>
<gene>
    <name evidence="2" type="ORF">D9758_003933</name>
</gene>
<dbReference type="AlphaFoldDB" id="A0A8H5GL84"/>
<dbReference type="EMBL" id="JAACJM010000020">
    <property type="protein sequence ID" value="KAF5367068.1"/>
    <property type="molecule type" value="Genomic_DNA"/>
</dbReference>
<feature type="region of interest" description="Disordered" evidence="1">
    <location>
        <begin position="1"/>
        <end position="28"/>
    </location>
</feature>
<keyword evidence="3" id="KW-1185">Reference proteome</keyword>
<evidence type="ECO:0000256" key="1">
    <source>
        <dbReference type="SAM" id="MobiDB-lite"/>
    </source>
</evidence>
<feature type="compositionally biased region" description="Low complexity" evidence="1">
    <location>
        <begin position="1"/>
        <end position="12"/>
    </location>
</feature>
<accession>A0A8H5GL84</accession>
<proteinExistence type="predicted"/>
<name>A0A8H5GL84_9AGAR</name>
<dbReference type="OrthoDB" id="539213at2759"/>
<reference evidence="2 3" key="1">
    <citation type="journal article" date="2020" name="ISME J.">
        <title>Uncovering the hidden diversity of litter-decomposition mechanisms in mushroom-forming fungi.</title>
        <authorList>
            <person name="Floudas D."/>
            <person name="Bentzer J."/>
            <person name="Ahren D."/>
            <person name="Johansson T."/>
            <person name="Persson P."/>
            <person name="Tunlid A."/>
        </authorList>
    </citation>
    <scope>NUCLEOTIDE SEQUENCE [LARGE SCALE GENOMIC DNA]</scope>
    <source>
        <strain evidence="2 3">CBS 291.85</strain>
    </source>
</reference>
<dbReference type="Proteomes" id="UP000559256">
    <property type="component" value="Unassembled WGS sequence"/>
</dbReference>